<dbReference type="InterPro" id="IPR007536">
    <property type="entry name" value="16SrRNA_methylTrfase_J"/>
</dbReference>
<dbReference type="STRING" id="1314751.GCA_001591425_03792"/>
<sequence>MYITTAGRTDETYIQKAKQLALHHNFKYINRNKLSIEALHNKYNEDIIVVGKERLELFKLGKKEPIFFHPNSAAFRLKRLIKGETEPFLEVTKLQNGMSFLDCTLGLASDSIIASYIVGKNGKVTGLEGNRTVAFIVQEGLKTWPSENEALVKAMERVQVVTTDHKEYLQTLDSNSYDVVYFDPMFTETIEESQGILPLKSVAIYEGLTELTINEAYRVAKSRVVLKDHWKSDHFKKFNFQVQVRKTAKFHFGVLEK</sequence>
<dbReference type="InterPro" id="IPR029063">
    <property type="entry name" value="SAM-dependent_MTases_sf"/>
</dbReference>
<dbReference type="PANTHER" id="PTHR36112">
    <property type="entry name" value="RIBOSOMAL RNA SMALL SUBUNIT METHYLTRANSFERASE J"/>
    <property type="match status" value="1"/>
</dbReference>
<evidence type="ECO:0000313" key="2">
    <source>
        <dbReference type="Proteomes" id="UP000215224"/>
    </source>
</evidence>
<evidence type="ECO:0000313" key="1">
    <source>
        <dbReference type="EMBL" id="AST91736.1"/>
    </source>
</evidence>
<name>A0A223KQP7_9BACI</name>
<dbReference type="Proteomes" id="UP000215224">
    <property type="component" value="Chromosome"/>
</dbReference>
<organism evidence="1 2">
    <name type="scientific">Sutcliffiella cohnii</name>
    <dbReference type="NCBI Taxonomy" id="33932"/>
    <lineage>
        <taxon>Bacteria</taxon>
        <taxon>Bacillati</taxon>
        <taxon>Bacillota</taxon>
        <taxon>Bacilli</taxon>
        <taxon>Bacillales</taxon>
        <taxon>Bacillaceae</taxon>
        <taxon>Sutcliffiella</taxon>
    </lineage>
</organism>
<evidence type="ECO:0008006" key="3">
    <source>
        <dbReference type="Google" id="ProtNLM"/>
    </source>
</evidence>
<dbReference type="KEGG" id="bcoh:BC6307_10830"/>
<dbReference type="AlphaFoldDB" id="A0A223KQP7"/>
<dbReference type="Pfam" id="PF04445">
    <property type="entry name" value="SAM_MT"/>
    <property type="match status" value="1"/>
</dbReference>
<dbReference type="EMBL" id="CP018866">
    <property type="protein sequence ID" value="AST91736.1"/>
    <property type="molecule type" value="Genomic_DNA"/>
</dbReference>
<dbReference type="GO" id="GO:0008990">
    <property type="term" value="F:rRNA (guanine-N2-)-methyltransferase activity"/>
    <property type="evidence" value="ECO:0007669"/>
    <property type="project" value="InterPro"/>
</dbReference>
<accession>A0A223KQP7</accession>
<dbReference type="PANTHER" id="PTHR36112:SF1">
    <property type="entry name" value="RIBOSOMAL RNA SMALL SUBUNIT METHYLTRANSFERASE J"/>
    <property type="match status" value="1"/>
</dbReference>
<proteinExistence type="predicted"/>
<gene>
    <name evidence="1" type="ORF">BC6307_10830</name>
</gene>
<dbReference type="SUPFAM" id="SSF53335">
    <property type="entry name" value="S-adenosyl-L-methionine-dependent methyltransferases"/>
    <property type="match status" value="1"/>
</dbReference>
<dbReference type="RefSeq" id="WP_066419687.1">
    <property type="nucleotide sequence ID" value="NZ_CP018866.1"/>
</dbReference>
<dbReference type="Gene3D" id="3.40.50.150">
    <property type="entry name" value="Vaccinia Virus protein VP39"/>
    <property type="match status" value="1"/>
</dbReference>
<reference evidence="1 2" key="1">
    <citation type="submission" date="2016-12" db="EMBL/GenBank/DDBJ databases">
        <title>The whole genome sequencing and assembly of Bacillus cohnii DSM 6307T strain.</title>
        <authorList>
            <person name="Lee Y.-J."/>
            <person name="Yi H."/>
            <person name="Bahn Y.-S."/>
            <person name="Kim J.F."/>
            <person name="Lee D.-W."/>
        </authorList>
    </citation>
    <scope>NUCLEOTIDE SEQUENCE [LARGE SCALE GENOMIC DNA]</scope>
    <source>
        <strain evidence="1 2">DSM 6307</strain>
    </source>
</reference>
<keyword evidence="2" id="KW-1185">Reference proteome</keyword>
<protein>
    <recommendedName>
        <fullName evidence="3">Protein-L-IsoD(D-D) O-methyltransferase</fullName>
    </recommendedName>
</protein>